<dbReference type="InterPro" id="IPR005158">
    <property type="entry name" value="BTAD"/>
</dbReference>
<accession>A0ABV4U265</accession>
<dbReference type="InterPro" id="IPR016032">
    <property type="entry name" value="Sig_transdc_resp-reg_C-effctor"/>
</dbReference>
<dbReference type="SUPFAM" id="SSF55073">
    <property type="entry name" value="Nucleotide cyclase"/>
    <property type="match status" value="1"/>
</dbReference>
<dbReference type="Gene3D" id="3.40.50.300">
    <property type="entry name" value="P-loop containing nucleotide triphosphate hydrolases"/>
    <property type="match status" value="1"/>
</dbReference>
<keyword evidence="3" id="KW-0067">ATP-binding</keyword>
<keyword evidence="8" id="KW-1185">Reference proteome</keyword>
<evidence type="ECO:0000313" key="8">
    <source>
        <dbReference type="Proteomes" id="UP001575181"/>
    </source>
</evidence>
<evidence type="ECO:0000259" key="5">
    <source>
        <dbReference type="SMART" id="SM00862"/>
    </source>
</evidence>
<dbReference type="InterPro" id="IPR001867">
    <property type="entry name" value="OmpR/PhoB-type_DNA-bd"/>
</dbReference>
<dbReference type="Pfam" id="PF00486">
    <property type="entry name" value="Trans_reg_C"/>
    <property type="match status" value="1"/>
</dbReference>
<dbReference type="SMART" id="SM00862">
    <property type="entry name" value="Trans_reg_C"/>
    <property type="match status" value="1"/>
</dbReference>
<sequence length="1255" mass="138327">MTTLSVRLLGALELHLDSERLALPSRAKERALLAYLAAHPREPCSRSHLGDLFWPDHSAAKARNNLRQVLHNLRKLLATPPQLPDPFQTDRSRVAWSPDLHVQTDLQQILALQGQGGSGALSTDEAELARAVTRYRGAFLADLDAPPDLEEFQEWLSATRRHFHNLALRLLDRLIDVQEGHGALQAAVDSARRRVELAPEEELGHRRLMGLLAQCGDVNAALRQYEECRRILDAELSTEPVKATRDLRARILGGQIPSRSGPDSPAQDSHGLAPEWRQVTVVALSCAWPPDSSAEDSARAFDRILGGASHLLRYRKGHVLRPYGRTLLAYFGYPAAREQGSLEAVSAALDILQDTELAPRVHIGVHTGSLLTGQDPDTPDPAGTITERALALRDRAESGCIVASPEILRLHRSCFRFEPLPEDGFWLIPEAPPHVNLGPTEPFVGRHRELEHLRTIAREVRQRGTRAVLVEGEPGIGKSRLLQETAFELRNRENFLVREMQCRETIRSDPFGPVAGLLRQLAGLHDIATGTEARRRLAAYLDTLPGLTSGAFALLARLLGMEESVPPRLEPWQERQSLLEICLELIAQRTANHPVTMILEDYQWADSGTRSLVHQVVSYLQDLPVLILVSARPGAAADLPDAFQRLSLGPLDDRSSRQLLAEDGAAPLPDEADRILRKAEGVPLFLKELSRAAQEEGKPGISTPSTFQELLEARLERVGPAKRIAQLASVLDREVSEAWLAALTTLDPETLSGQLDQLLEAELLDPVSVSGQPGYRFRHVLYQEAAYRTLPKADRREIHRRIVEIFQTQRTEEAARWPQAVAHHAEAGGLPETALTNRLRAGFAALESTSNQEARTHFRAASALLEHLPEAPLKNDATIQTHLGLGLTALTLSGYGSIEARHEFRAALARLPDGADHDRTRFQILWGLWLGASSHSGYREARGIAEQQLTLANRMADPALQAAANLALGNTACMTGRPLQALPHLETAVQCFGSTEHALLVRSFGENPCVSAFAFRAWAESWQGRTTRAETTMAATLDRARSLDHPPTLAFALTFAGLLAFFHGTPEEAEPNIAELRAIAHRYHFQLWEAAGEALQGWFEATQHQQRGITRVEASLDLMRKAMPGTATPFLALLVSAQLHCDSRQRTLETVGKLETTMTSIGDFFYLPEVLRIGGRLRAGNGRDRLGRALLWRAYKCAESRGMGLFQLRAAGDLADLADHEAQQALEAALGTIPAGEDGPDIRRARRHCDPSLNA</sequence>
<dbReference type="Gene3D" id="1.25.40.10">
    <property type="entry name" value="Tetratricopeptide repeat domain"/>
    <property type="match status" value="2"/>
</dbReference>
<name>A0ABV4U265_9GAMM</name>
<evidence type="ECO:0000256" key="3">
    <source>
        <dbReference type="ARBA" id="ARBA00022840"/>
    </source>
</evidence>
<dbReference type="SUPFAM" id="SSF46894">
    <property type="entry name" value="C-terminal effector domain of the bipartite response regulators"/>
    <property type="match status" value="1"/>
</dbReference>
<dbReference type="PANTHER" id="PTHR16305:SF28">
    <property type="entry name" value="GUANYLATE CYCLASE DOMAIN-CONTAINING PROTEIN"/>
    <property type="match status" value="1"/>
</dbReference>
<dbReference type="SMART" id="SM01043">
    <property type="entry name" value="BTAD"/>
    <property type="match status" value="1"/>
</dbReference>
<dbReference type="InterPro" id="IPR027417">
    <property type="entry name" value="P-loop_NTPase"/>
</dbReference>
<dbReference type="InterPro" id="IPR041664">
    <property type="entry name" value="AAA_16"/>
</dbReference>
<comment type="similarity">
    <text evidence="1">Belongs to the AfsR/DnrI/RedD regulatory family.</text>
</comment>
<dbReference type="Gene3D" id="1.10.10.10">
    <property type="entry name" value="Winged helix-like DNA-binding domain superfamily/Winged helix DNA-binding domain"/>
    <property type="match status" value="1"/>
</dbReference>
<dbReference type="Pfam" id="PF13191">
    <property type="entry name" value="AAA_16"/>
    <property type="match status" value="1"/>
</dbReference>
<dbReference type="InterPro" id="IPR011990">
    <property type="entry name" value="TPR-like_helical_dom_sf"/>
</dbReference>
<evidence type="ECO:0000256" key="1">
    <source>
        <dbReference type="ARBA" id="ARBA00005820"/>
    </source>
</evidence>
<dbReference type="RefSeq" id="WP_373657169.1">
    <property type="nucleotide sequence ID" value="NZ_JBGUAW010000013.1"/>
</dbReference>
<comment type="caution">
    <text evidence="7">The sequence shown here is derived from an EMBL/GenBank/DDBJ whole genome shotgun (WGS) entry which is preliminary data.</text>
</comment>
<feature type="domain" description="OmpR/PhoB-type" evidence="5">
    <location>
        <begin position="18"/>
        <end position="96"/>
    </location>
</feature>
<protein>
    <submittedName>
        <fullName evidence="7">AAA family ATPase</fullName>
    </submittedName>
</protein>
<keyword evidence="4" id="KW-0238">DNA-binding</keyword>
<dbReference type="Pfam" id="PF03704">
    <property type="entry name" value="BTAD"/>
    <property type="match status" value="1"/>
</dbReference>
<dbReference type="Proteomes" id="UP001575181">
    <property type="component" value="Unassembled WGS sequence"/>
</dbReference>
<dbReference type="PANTHER" id="PTHR16305">
    <property type="entry name" value="TESTICULAR SOLUBLE ADENYLYL CYCLASE"/>
    <property type="match status" value="1"/>
</dbReference>
<evidence type="ECO:0000259" key="6">
    <source>
        <dbReference type="SMART" id="SM01043"/>
    </source>
</evidence>
<proteinExistence type="inferred from homology"/>
<evidence type="ECO:0000313" key="7">
    <source>
        <dbReference type="EMBL" id="MFA9462380.1"/>
    </source>
</evidence>
<dbReference type="InterPro" id="IPR036388">
    <property type="entry name" value="WH-like_DNA-bd_sf"/>
</dbReference>
<organism evidence="7 8">
    <name type="scientific">Thiohalorhabdus methylotrophus</name>
    <dbReference type="NCBI Taxonomy" id="3242694"/>
    <lineage>
        <taxon>Bacteria</taxon>
        <taxon>Pseudomonadati</taxon>
        <taxon>Pseudomonadota</taxon>
        <taxon>Gammaproteobacteria</taxon>
        <taxon>Thiohalorhabdales</taxon>
        <taxon>Thiohalorhabdaceae</taxon>
        <taxon>Thiohalorhabdus</taxon>
    </lineage>
</organism>
<dbReference type="Gene3D" id="3.30.70.1230">
    <property type="entry name" value="Nucleotide cyclase"/>
    <property type="match status" value="1"/>
</dbReference>
<evidence type="ECO:0000256" key="2">
    <source>
        <dbReference type="ARBA" id="ARBA00022741"/>
    </source>
</evidence>
<reference evidence="7 8" key="1">
    <citation type="submission" date="2024-08" db="EMBL/GenBank/DDBJ databases">
        <title>Whole-genome sequencing of halo(alkali)philic microorganisms from hypersaline lakes.</title>
        <authorList>
            <person name="Sorokin D.Y."/>
            <person name="Merkel A.Y."/>
            <person name="Messina E."/>
            <person name="Yakimov M."/>
        </authorList>
    </citation>
    <scope>NUCLEOTIDE SEQUENCE [LARGE SCALE GENOMIC DNA]</scope>
    <source>
        <strain evidence="7 8">Cl-TMA</strain>
    </source>
</reference>
<dbReference type="EMBL" id="JBGUAW010000013">
    <property type="protein sequence ID" value="MFA9462380.1"/>
    <property type="molecule type" value="Genomic_DNA"/>
</dbReference>
<dbReference type="SUPFAM" id="SSF52540">
    <property type="entry name" value="P-loop containing nucleoside triphosphate hydrolases"/>
    <property type="match status" value="1"/>
</dbReference>
<keyword evidence="2" id="KW-0547">Nucleotide-binding</keyword>
<gene>
    <name evidence="7" type="ORF">ACERLL_16320</name>
</gene>
<dbReference type="SUPFAM" id="SSF48452">
    <property type="entry name" value="TPR-like"/>
    <property type="match status" value="1"/>
</dbReference>
<dbReference type="InterPro" id="IPR029787">
    <property type="entry name" value="Nucleotide_cyclase"/>
</dbReference>
<feature type="domain" description="Bacterial transcriptional activator" evidence="6">
    <location>
        <begin position="104"/>
        <end position="252"/>
    </location>
</feature>
<evidence type="ECO:0000256" key="4">
    <source>
        <dbReference type="ARBA" id="ARBA00023125"/>
    </source>
</evidence>